<dbReference type="AlphaFoldDB" id="A0AAD3WWT0"/>
<dbReference type="CDD" id="cd09030">
    <property type="entry name" value="DUF1425"/>
    <property type="match status" value="1"/>
</dbReference>
<evidence type="ECO:0000313" key="3">
    <source>
        <dbReference type="Proteomes" id="UP000480943"/>
    </source>
</evidence>
<feature type="chain" id="PRO_5041996575" evidence="1">
    <location>
        <begin position="28"/>
        <end position="139"/>
    </location>
</feature>
<name>A0AAD3WWT0_PHODD</name>
<sequence>MGIWMLFDVRLKVRATLLLLCSLFLSACSGSQTGLSLASSDNHLVISDPFLASSLSVDGQKQDISNGVMHIVVPVKNLTNMTLKLEYQFYWYNQQGLELNDSLAWQALTVNAGKVATIAGTAPSADAIQYRIGIRQLNP</sequence>
<organism evidence="2 3">
    <name type="scientific">Photobacterium damselae subsp. damselae</name>
    <name type="common">Listonella damsela</name>
    <dbReference type="NCBI Taxonomy" id="85581"/>
    <lineage>
        <taxon>Bacteria</taxon>
        <taxon>Pseudomonadati</taxon>
        <taxon>Pseudomonadota</taxon>
        <taxon>Gammaproteobacteria</taxon>
        <taxon>Vibrionales</taxon>
        <taxon>Vibrionaceae</taxon>
        <taxon>Photobacterium</taxon>
    </lineage>
</organism>
<evidence type="ECO:0000313" key="2">
    <source>
        <dbReference type="EMBL" id="KAB1179377.1"/>
    </source>
</evidence>
<dbReference type="InterPro" id="IPR038483">
    <property type="entry name" value="YcfL-like_sf"/>
</dbReference>
<dbReference type="InterPro" id="IPR010824">
    <property type="entry name" value="DUF1425"/>
</dbReference>
<gene>
    <name evidence="2" type="ORF">F6450_13505</name>
</gene>
<proteinExistence type="predicted"/>
<dbReference type="Proteomes" id="UP000480943">
    <property type="component" value="Unassembled WGS sequence"/>
</dbReference>
<reference evidence="2 3" key="1">
    <citation type="submission" date="2019-09" db="EMBL/GenBank/DDBJ databases">
        <title>Photobacterium damselae subsp. damselae CDC-2227-81, a human clinical isolate.</title>
        <authorList>
            <person name="Osorio C.R."/>
        </authorList>
    </citation>
    <scope>NUCLEOTIDE SEQUENCE [LARGE SCALE GENOMIC DNA]</scope>
    <source>
        <strain evidence="2 3">CDC-2227-81</strain>
    </source>
</reference>
<dbReference type="Gene3D" id="2.60.40.3230">
    <property type="match status" value="1"/>
</dbReference>
<dbReference type="EMBL" id="VZUQ01000071">
    <property type="protein sequence ID" value="KAB1179377.1"/>
    <property type="molecule type" value="Genomic_DNA"/>
</dbReference>
<comment type="caution">
    <text evidence="2">The sequence shown here is derived from an EMBL/GenBank/DDBJ whole genome shotgun (WGS) entry which is preliminary data.</text>
</comment>
<feature type="signal peptide" evidence="1">
    <location>
        <begin position="1"/>
        <end position="27"/>
    </location>
</feature>
<protein>
    <submittedName>
        <fullName evidence="2">DUF1425 domain-containing protein</fullName>
    </submittedName>
</protein>
<keyword evidence="1" id="KW-0732">Signal</keyword>
<dbReference type="Pfam" id="PF07233">
    <property type="entry name" value="DUF1425"/>
    <property type="match status" value="1"/>
</dbReference>
<accession>A0AAD3WWT0</accession>
<evidence type="ECO:0000256" key="1">
    <source>
        <dbReference type="SAM" id="SignalP"/>
    </source>
</evidence>